<dbReference type="KEGG" id="nth:Nther_2939"/>
<name>B2A8N5_NATTJ</name>
<geneLocation type="plasmid" evidence="2 3">
    <name>pNTHE01</name>
</geneLocation>
<feature type="coiled-coil region" evidence="1">
    <location>
        <begin position="1"/>
        <end position="35"/>
    </location>
</feature>
<dbReference type="AlphaFoldDB" id="B2A8N5"/>
<dbReference type="HOGENOM" id="CLU_1711283_0_0_9"/>
<sequence>MKIIKEKAELYKQSREEVNRKIEVWENEIFDLVENKLQEIVSEIGSIEGLKVTVGESPMARSVRLTFGVGPYGKVDDEAFIKRGGSLLFIPKLNGGILVSTSSPSIESDERILVEEEKKPLENYNDPNKITEDKVEKHVEEFFDDLINWWDTL</sequence>
<reference evidence="2 3" key="2">
    <citation type="journal article" date="2011" name="J. Bacteriol.">
        <title>Complete genome sequence of the anaerobic, halophilic alkalithermophile Natranaerobius thermophilus JW/NM-WN-LF.</title>
        <authorList>
            <person name="Zhao B."/>
            <person name="Mesbah N.M."/>
            <person name="Dalin E."/>
            <person name="Goodwin L."/>
            <person name="Nolan M."/>
            <person name="Pitluck S."/>
            <person name="Chertkov O."/>
            <person name="Brettin T.S."/>
            <person name="Han J."/>
            <person name="Larimer F.W."/>
            <person name="Land M.L."/>
            <person name="Hauser L."/>
            <person name="Kyrpides N."/>
            <person name="Wiegel J."/>
        </authorList>
    </citation>
    <scope>NUCLEOTIDE SEQUENCE [LARGE SCALE GENOMIC DNA]</scope>
    <source>
        <strain evidence="3">ATCC BAA-1301 / DSM 18059 / JW/NM-WN-LF</strain>
        <plasmid evidence="2 3">pNTHE01</plasmid>
    </source>
</reference>
<evidence type="ECO:0000256" key="1">
    <source>
        <dbReference type="SAM" id="Coils"/>
    </source>
</evidence>
<organism evidence="2 3">
    <name type="scientific">Natranaerobius thermophilus (strain ATCC BAA-1301 / DSM 18059 / JW/NM-WN-LF)</name>
    <dbReference type="NCBI Taxonomy" id="457570"/>
    <lineage>
        <taxon>Bacteria</taxon>
        <taxon>Bacillati</taxon>
        <taxon>Bacillota</taxon>
        <taxon>Clostridia</taxon>
        <taxon>Natranaerobiales</taxon>
        <taxon>Natranaerobiaceae</taxon>
        <taxon>Natranaerobius</taxon>
    </lineage>
</organism>
<dbReference type="RefSeq" id="WP_012443510.1">
    <property type="nucleotide sequence ID" value="NC_010715.1"/>
</dbReference>
<accession>B2A8N5</accession>
<gene>
    <name evidence="2" type="ordered locus">Nther_2939</name>
</gene>
<dbReference type="InParanoid" id="B2A8N5"/>
<evidence type="ECO:0000313" key="3">
    <source>
        <dbReference type="Proteomes" id="UP000001683"/>
    </source>
</evidence>
<evidence type="ECO:0000313" key="2">
    <source>
        <dbReference type="EMBL" id="ACB86484.1"/>
    </source>
</evidence>
<proteinExistence type="predicted"/>
<dbReference type="EMBL" id="CP001035">
    <property type="protein sequence ID" value="ACB86484.1"/>
    <property type="molecule type" value="Genomic_DNA"/>
</dbReference>
<keyword evidence="3" id="KW-1185">Reference proteome</keyword>
<keyword evidence="1" id="KW-0175">Coiled coil</keyword>
<keyword evidence="2" id="KW-0614">Plasmid</keyword>
<reference evidence="2 3" key="1">
    <citation type="submission" date="2008-04" db="EMBL/GenBank/DDBJ databases">
        <title>Complete sequence of plasmid1 of Natranaerobius thermophilus JW/NM-WN-LF.</title>
        <authorList>
            <consortium name="US DOE Joint Genome Institute"/>
            <person name="Copeland A."/>
            <person name="Lucas S."/>
            <person name="Lapidus A."/>
            <person name="Glavina del Rio T."/>
            <person name="Dalin E."/>
            <person name="Tice H."/>
            <person name="Bruce D."/>
            <person name="Goodwin L."/>
            <person name="Pitluck S."/>
            <person name="Chertkov O."/>
            <person name="Brettin T."/>
            <person name="Detter J.C."/>
            <person name="Han C."/>
            <person name="Kuske C.R."/>
            <person name="Schmutz J."/>
            <person name="Larimer F."/>
            <person name="Land M."/>
            <person name="Hauser L."/>
            <person name="Kyrpides N."/>
            <person name="Lykidis A."/>
            <person name="Mesbah N.M."/>
            <person name="Wiegel J."/>
        </authorList>
    </citation>
    <scope>NUCLEOTIDE SEQUENCE [LARGE SCALE GENOMIC DNA]</scope>
    <source>
        <strain evidence="3">ATCC BAA-1301 / DSM 18059 / JW/NM-WN-LF</strain>
        <plasmid evidence="2 3">pNTHE01</plasmid>
    </source>
</reference>
<protein>
    <submittedName>
        <fullName evidence="2">Uncharacterized protein</fullName>
    </submittedName>
</protein>
<dbReference type="Proteomes" id="UP000001683">
    <property type="component" value="Plasmid pNTHE01"/>
</dbReference>